<dbReference type="AlphaFoldDB" id="A0A4Y2BY63"/>
<name>A0A4Y2BY63_ARAVE</name>
<feature type="non-terminal residue" evidence="2">
    <location>
        <position position="1"/>
    </location>
</feature>
<keyword evidence="3" id="KW-1185">Reference proteome</keyword>
<dbReference type="Proteomes" id="UP000499080">
    <property type="component" value="Unassembled WGS sequence"/>
</dbReference>
<evidence type="ECO:0000256" key="1">
    <source>
        <dbReference type="SAM" id="MobiDB-lite"/>
    </source>
</evidence>
<reference evidence="2 3" key="1">
    <citation type="journal article" date="2019" name="Sci. Rep.">
        <title>Orb-weaving spider Araneus ventricosus genome elucidates the spidroin gene catalogue.</title>
        <authorList>
            <person name="Kono N."/>
            <person name="Nakamura H."/>
            <person name="Ohtoshi R."/>
            <person name="Moran D.A.P."/>
            <person name="Shinohara A."/>
            <person name="Yoshida Y."/>
            <person name="Fujiwara M."/>
            <person name="Mori M."/>
            <person name="Tomita M."/>
            <person name="Arakawa K."/>
        </authorList>
    </citation>
    <scope>NUCLEOTIDE SEQUENCE [LARGE SCALE GENOMIC DNA]</scope>
</reference>
<accession>A0A4Y2BY63</accession>
<evidence type="ECO:0000313" key="3">
    <source>
        <dbReference type="Proteomes" id="UP000499080"/>
    </source>
</evidence>
<evidence type="ECO:0000313" key="2">
    <source>
        <dbReference type="EMBL" id="GBL96853.1"/>
    </source>
</evidence>
<feature type="region of interest" description="Disordered" evidence="1">
    <location>
        <begin position="1"/>
        <end position="20"/>
    </location>
</feature>
<organism evidence="2 3">
    <name type="scientific">Araneus ventricosus</name>
    <name type="common">Orbweaver spider</name>
    <name type="synonym">Epeira ventricosa</name>
    <dbReference type="NCBI Taxonomy" id="182803"/>
    <lineage>
        <taxon>Eukaryota</taxon>
        <taxon>Metazoa</taxon>
        <taxon>Ecdysozoa</taxon>
        <taxon>Arthropoda</taxon>
        <taxon>Chelicerata</taxon>
        <taxon>Arachnida</taxon>
        <taxon>Araneae</taxon>
        <taxon>Araneomorphae</taxon>
        <taxon>Entelegynae</taxon>
        <taxon>Araneoidea</taxon>
        <taxon>Araneidae</taxon>
        <taxon>Araneus</taxon>
    </lineage>
</organism>
<comment type="caution">
    <text evidence="2">The sequence shown here is derived from an EMBL/GenBank/DDBJ whole genome shotgun (WGS) entry which is preliminary data.</text>
</comment>
<proteinExistence type="predicted"/>
<sequence length="147" mass="16589">SKAQKDPRVLNGIQDNPSTKTSAKCNNFDIELNRLLRLLYRFASSRFRASPPASYRLKKEIEQTIQVGVAVHKRFSSPSGHTRRILGLSNLPEFFRGGREEKSSFLEFRKSSCPLGKEQWKGIMGLKAGPSDVRPGVHLYDCLRIGL</sequence>
<dbReference type="EMBL" id="BGPR01000124">
    <property type="protein sequence ID" value="GBL96853.1"/>
    <property type="molecule type" value="Genomic_DNA"/>
</dbReference>
<protein>
    <submittedName>
        <fullName evidence="2">Uncharacterized protein</fullName>
    </submittedName>
</protein>
<gene>
    <name evidence="2" type="ORF">AVEN_118970_1</name>
</gene>